<sequence>MVNGTPTTNPISEKHTPSYNTSIIKNPSVHFETFAKIRKPYKPKKPSTKKISKKQRKRHQPKKPANTKQYKKTAKETHIKKKTT</sequence>
<feature type="compositionally biased region" description="Polar residues" evidence="1">
    <location>
        <begin position="1"/>
        <end position="25"/>
    </location>
</feature>
<feature type="compositionally biased region" description="Basic residues" evidence="1">
    <location>
        <begin position="36"/>
        <end position="62"/>
    </location>
</feature>
<evidence type="ECO:0000313" key="2">
    <source>
        <dbReference type="EMBL" id="BDH78956.1"/>
    </source>
</evidence>
<evidence type="ECO:0000256" key="1">
    <source>
        <dbReference type="SAM" id="MobiDB-lite"/>
    </source>
</evidence>
<organism evidence="2 3">
    <name type="scientific">Methanothermobacter tenebrarum</name>
    <dbReference type="NCBI Taxonomy" id="680118"/>
    <lineage>
        <taxon>Archaea</taxon>
        <taxon>Methanobacteriati</taxon>
        <taxon>Methanobacteriota</taxon>
        <taxon>Methanomada group</taxon>
        <taxon>Methanobacteria</taxon>
        <taxon>Methanobacteriales</taxon>
        <taxon>Methanobacteriaceae</taxon>
        <taxon>Methanothermobacter</taxon>
    </lineage>
</organism>
<keyword evidence="3" id="KW-1185">Reference proteome</keyword>
<gene>
    <name evidence="2" type="ORF">MTTB_03350</name>
</gene>
<evidence type="ECO:0000313" key="3">
    <source>
        <dbReference type="Proteomes" id="UP000831817"/>
    </source>
</evidence>
<proteinExistence type="predicted"/>
<dbReference type="EMBL" id="AP025698">
    <property type="protein sequence ID" value="BDH78956.1"/>
    <property type="molecule type" value="Genomic_DNA"/>
</dbReference>
<reference evidence="2 3" key="1">
    <citation type="submission" date="2022-04" db="EMBL/GenBank/DDBJ databases">
        <title>Complete genome of Methanothermobacter tenebrarum strain RMAS.</title>
        <authorList>
            <person name="Nakamura K."/>
            <person name="Oshima K."/>
            <person name="Hattori M."/>
            <person name="Kamagata Y."/>
            <person name="Takamizawa K."/>
        </authorList>
    </citation>
    <scope>NUCLEOTIDE SEQUENCE [LARGE SCALE GENOMIC DNA]</scope>
    <source>
        <strain evidence="2 3">RMAS</strain>
    </source>
</reference>
<protein>
    <submittedName>
        <fullName evidence="2">Uncharacterized protein</fullName>
    </submittedName>
</protein>
<feature type="region of interest" description="Disordered" evidence="1">
    <location>
        <begin position="1"/>
        <end position="84"/>
    </location>
</feature>
<name>A0ABM7YCK1_9EURY</name>
<accession>A0ABM7YCK1</accession>
<dbReference type="Proteomes" id="UP000831817">
    <property type="component" value="Chromosome"/>
</dbReference>